<dbReference type="InterPro" id="IPR001680">
    <property type="entry name" value="WD40_rpt"/>
</dbReference>
<dbReference type="SMART" id="SM00320">
    <property type="entry name" value="WD40"/>
    <property type="match status" value="13"/>
</dbReference>
<dbReference type="InterPro" id="IPR020472">
    <property type="entry name" value="WD40_PAC1"/>
</dbReference>
<dbReference type="Proteomes" id="UP001501444">
    <property type="component" value="Unassembled WGS sequence"/>
</dbReference>
<evidence type="ECO:0000313" key="6">
    <source>
        <dbReference type="Proteomes" id="UP001501444"/>
    </source>
</evidence>
<feature type="repeat" description="WD" evidence="3">
    <location>
        <begin position="842"/>
        <end position="884"/>
    </location>
</feature>
<dbReference type="PRINTS" id="PR00320">
    <property type="entry name" value="GPROTEINBRPT"/>
</dbReference>
<dbReference type="Pfam" id="PF00400">
    <property type="entry name" value="WD40"/>
    <property type="match status" value="13"/>
</dbReference>
<feature type="repeat" description="WD" evidence="3">
    <location>
        <begin position="1275"/>
        <end position="1317"/>
    </location>
</feature>
<feature type="repeat" description="WD" evidence="3">
    <location>
        <begin position="1232"/>
        <end position="1274"/>
    </location>
</feature>
<feature type="compositionally biased region" description="Polar residues" evidence="4">
    <location>
        <begin position="1369"/>
        <end position="1391"/>
    </location>
</feature>
<dbReference type="SUPFAM" id="SSF50494">
    <property type="entry name" value="Trypsin-like serine proteases"/>
    <property type="match status" value="1"/>
</dbReference>
<dbReference type="InterPro" id="IPR018391">
    <property type="entry name" value="PQQ_b-propeller_rpt"/>
</dbReference>
<feature type="repeat" description="WD" evidence="3">
    <location>
        <begin position="754"/>
        <end position="797"/>
    </location>
</feature>
<feature type="region of interest" description="Disordered" evidence="4">
    <location>
        <begin position="1356"/>
        <end position="1391"/>
    </location>
</feature>
<evidence type="ECO:0000256" key="4">
    <source>
        <dbReference type="SAM" id="MobiDB-lite"/>
    </source>
</evidence>
<dbReference type="Gene3D" id="2.40.10.10">
    <property type="entry name" value="Trypsin-like serine proteases"/>
    <property type="match status" value="1"/>
</dbReference>
<proteinExistence type="predicted"/>
<dbReference type="Gene3D" id="2.130.10.10">
    <property type="entry name" value="YVTN repeat-like/Quinoprotein amine dehydrogenase"/>
    <property type="match status" value="4"/>
</dbReference>
<name>A0ABN3HUZ2_9ACTN</name>
<keyword evidence="2" id="KW-0677">Repeat</keyword>
<dbReference type="InterPro" id="IPR011047">
    <property type="entry name" value="Quinoprotein_ADH-like_sf"/>
</dbReference>
<keyword evidence="1 3" id="KW-0853">WD repeat</keyword>
<evidence type="ECO:0000256" key="3">
    <source>
        <dbReference type="PROSITE-ProRule" id="PRU00221"/>
    </source>
</evidence>
<dbReference type="InterPro" id="IPR009003">
    <property type="entry name" value="Peptidase_S1_PA"/>
</dbReference>
<dbReference type="InterPro" id="IPR015943">
    <property type="entry name" value="WD40/YVTN_repeat-like_dom_sf"/>
</dbReference>
<accession>A0ABN3HUZ2</accession>
<dbReference type="SUPFAM" id="SSF52540">
    <property type="entry name" value="P-loop containing nucleoside triphosphate hydrolases"/>
    <property type="match status" value="1"/>
</dbReference>
<feature type="repeat" description="WD" evidence="3">
    <location>
        <begin position="901"/>
        <end position="927"/>
    </location>
</feature>
<sequence length="1391" mass="148787">MSEVRGPGAHPWTLAVVRDEKRFVPVGTAVAIGPRTALSCAHVVLKDLDDPARMALDEPVWVAFPQVASAWKQRRRVVHVDFDADDPQTADVAVLHLDEDVPTGVEPARLRLLDPAVLRDRRWWAFGFPASSSSNGNDAFGTVGTVLANGWVRLDTGSRYVVERGFSGGGLWLPDYQAVAGIVGKALTGGRQEGDAQALTLFQADVFLPQAKLRVVAGWAAPDAGPAAMAAWGWQLADDPEAGRHWRPRGRGVMAEHEPGYRFAGRTAALREIVGWLDRPTPDGRVLVVTGSPGVGKSAVLGRVVTTADAALRAQLPGSDGGVRAVVGSVGCAVHVKGKTALDVAVEIARAAGVALPEQVEQLPGLLRQRLAAEPGRRFNLVIDAVDEAYSPAEARLVLAEVIVPLVQACGPVGVQVVCGTRRADGAGELLRALAGAQHEIDLDDPAFFELADLVTYAEASLRLVGAERPGNPYTDAAVAAPIAARIAALADRNFLIAGLEARRRGLNDTVAVHPAAVTLTATVDATLQAYLQAVPAVVGVTARDVLTALAYAEAPGWSSRLWHTATAALGYEVAEPDLDRFARTAAASFLVETTAGDVETSTFRLFHQALNDALLRDRGRGGVRTDEQHLTHAFHALGRELGWAEPYLARSLARHADRAGLIDTLLTDDGYLLHADLLRLLRPANHARTSLGWQRARMLHLTLPAVTAAPAERAAMFSVTCALECLPSVTLHPRAPYHAQWAAAEPRAELRRLTGHTSWVRAVCPIEVDGRTLLATGSHDRTVRVWDPATGTELRRLTGHTDRVRAVCPIEVDGRTLLATGSHDRTVRVWDPVTGTELRRLTGHTDRVRAVCPIEVDGRTLLATGSGGMVRVWDPATGTELRRFTGRTGGVWVLCPVEVEGRTLLATGDDRTVRVWDPATGTELRQLTGHTGGVDALCPVEVDGRTLLATGHARTVRVWDPATGTELRQLTGHTDRVRALCPVEVDGRTLLATGSRDGTVRVWDPATGTELRQLTGHTGGVDAVCPVEVDGRALLATGSDDRTVRMWDPGTELRRLTGHTGWVDAVCPIEVDGRTLLVTGSHDWAVRVWDPATGTELRQLTGHTDRVLAACAVELQGRTLLATSSGGTVRIWDPATGTELRQVTGHTGWVLAACAVEVDGRTLLATGSRDGTVRIWDPATGTELRQVTGHTGWVDAVCPVEVDGRTLLVTGSHDRTVRVWDPATATELRRLTGHTGWVLAACAVEVDGRTLLATSSGGTVRIWDPATGTELRQLTGHTDRVRALYPVQVDSRTLLATGDDGTVRVWDPGTGQLIYRVPVHHGNNGIGVVAGKLALALTAGVLVIDITPGMQEWAGPRPRRMYGHGVQQPLQPNPTESSLPEPSSAERSQS</sequence>
<dbReference type="CDD" id="cd00200">
    <property type="entry name" value="WD40"/>
    <property type="match status" value="2"/>
</dbReference>
<dbReference type="EMBL" id="BAAARV010000108">
    <property type="protein sequence ID" value="GAA2387611.1"/>
    <property type="molecule type" value="Genomic_DNA"/>
</dbReference>
<feature type="repeat" description="WD" evidence="3">
    <location>
        <begin position="1101"/>
        <end position="1143"/>
    </location>
</feature>
<gene>
    <name evidence="5" type="ORF">GCM10010170_098630</name>
</gene>
<evidence type="ECO:0000256" key="2">
    <source>
        <dbReference type="ARBA" id="ARBA00022737"/>
    </source>
</evidence>
<feature type="repeat" description="WD" evidence="3">
    <location>
        <begin position="798"/>
        <end position="841"/>
    </location>
</feature>
<dbReference type="Gene3D" id="3.40.50.300">
    <property type="entry name" value="P-loop containing nucleotide triphosphate hydrolases"/>
    <property type="match status" value="1"/>
</dbReference>
<dbReference type="PANTHER" id="PTHR22847">
    <property type="entry name" value="WD40 REPEAT PROTEIN"/>
    <property type="match status" value="1"/>
</dbReference>
<evidence type="ECO:0000313" key="5">
    <source>
        <dbReference type="EMBL" id="GAA2387611.1"/>
    </source>
</evidence>
<dbReference type="SUPFAM" id="SSF50998">
    <property type="entry name" value="Quinoprotein alcohol dehydrogenase-like"/>
    <property type="match status" value="1"/>
</dbReference>
<dbReference type="InterPro" id="IPR027417">
    <property type="entry name" value="P-loop_NTPase"/>
</dbReference>
<feature type="repeat" description="WD" evidence="3">
    <location>
        <begin position="928"/>
        <end position="970"/>
    </location>
</feature>
<dbReference type="SUPFAM" id="SSF50978">
    <property type="entry name" value="WD40 repeat-like"/>
    <property type="match status" value="1"/>
</dbReference>
<keyword evidence="6" id="KW-1185">Reference proteome</keyword>
<feature type="repeat" description="WD" evidence="3">
    <location>
        <begin position="971"/>
        <end position="1014"/>
    </location>
</feature>
<dbReference type="PROSITE" id="PS50082">
    <property type="entry name" value="WD_REPEATS_2"/>
    <property type="match status" value="13"/>
</dbReference>
<dbReference type="PANTHER" id="PTHR22847:SF637">
    <property type="entry name" value="WD REPEAT DOMAIN 5B"/>
    <property type="match status" value="1"/>
</dbReference>
<comment type="caution">
    <text evidence="5">The sequence shown here is derived from an EMBL/GenBank/DDBJ whole genome shotgun (WGS) entry which is preliminary data.</text>
</comment>
<feature type="repeat" description="WD" evidence="3">
    <location>
        <begin position="1144"/>
        <end position="1187"/>
    </location>
</feature>
<evidence type="ECO:0000256" key="1">
    <source>
        <dbReference type="ARBA" id="ARBA00022574"/>
    </source>
</evidence>
<feature type="repeat" description="WD" evidence="3">
    <location>
        <begin position="1015"/>
        <end position="1049"/>
    </location>
</feature>
<dbReference type="InterPro" id="IPR043504">
    <property type="entry name" value="Peptidase_S1_PA_chymotrypsin"/>
</dbReference>
<reference evidence="5 6" key="1">
    <citation type="journal article" date="2019" name="Int. J. Syst. Evol. Microbiol.">
        <title>The Global Catalogue of Microorganisms (GCM) 10K type strain sequencing project: providing services to taxonomists for standard genome sequencing and annotation.</title>
        <authorList>
            <consortium name="The Broad Institute Genomics Platform"/>
            <consortium name="The Broad Institute Genome Sequencing Center for Infectious Disease"/>
            <person name="Wu L."/>
            <person name="Ma J."/>
        </authorList>
    </citation>
    <scope>NUCLEOTIDE SEQUENCE [LARGE SCALE GENOMIC DNA]</scope>
    <source>
        <strain evidence="5 6">JCM 3272</strain>
    </source>
</reference>
<dbReference type="SMART" id="SM00564">
    <property type="entry name" value="PQQ"/>
    <property type="match status" value="13"/>
</dbReference>
<dbReference type="PROSITE" id="PS50294">
    <property type="entry name" value="WD_REPEATS_REGION"/>
    <property type="match status" value="7"/>
</dbReference>
<protein>
    <submittedName>
        <fullName evidence="5">Uncharacterized protein</fullName>
    </submittedName>
</protein>
<organism evidence="5 6">
    <name type="scientific">Dactylosporangium salmoneum</name>
    <dbReference type="NCBI Taxonomy" id="53361"/>
    <lineage>
        <taxon>Bacteria</taxon>
        <taxon>Bacillati</taxon>
        <taxon>Actinomycetota</taxon>
        <taxon>Actinomycetes</taxon>
        <taxon>Micromonosporales</taxon>
        <taxon>Micromonosporaceae</taxon>
        <taxon>Dactylosporangium</taxon>
    </lineage>
</organism>
<feature type="repeat" description="WD" evidence="3">
    <location>
        <begin position="1188"/>
        <end position="1231"/>
    </location>
</feature>
<feature type="repeat" description="WD" evidence="3">
    <location>
        <begin position="1057"/>
        <end position="1100"/>
    </location>
</feature>
<dbReference type="InterPro" id="IPR036322">
    <property type="entry name" value="WD40_repeat_dom_sf"/>
</dbReference>